<gene>
    <name evidence="14" type="ORF">ACFFIX_15830</name>
</gene>
<feature type="transmembrane region" description="Helical" evidence="11">
    <location>
        <begin position="1331"/>
        <end position="1352"/>
    </location>
</feature>
<keyword evidence="6" id="KW-0732">Signal</keyword>
<dbReference type="Gene3D" id="3.60.21.10">
    <property type="match status" value="2"/>
</dbReference>
<dbReference type="PANTHER" id="PTHR11575">
    <property type="entry name" value="5'-NUCLEOTIDASE-RELATED"/>
    <property type="match status" value="1"/>
</dbReference>
<comment type="catalytic activity">
    <reaction evidence="2">
        <text>a nucleoside 2',3'-cyclic phosphate + H2O = a nucleoside 3'-phosphate + H(+)</text>
        <dbReference type="Rhea" id="RHEA:19621"/>
        <dbReference type="ChEBI" id="CHEBI:15377"/>
        <dbReference type="ChEBI" id="CHEBI:15378"/>
        <dbReference type="ChEBI" id="CHEBI:66949"/>
        <dbReference type="ChEBI" id="CHEBI:66954"/>
        <dbReference type="EC" id="3.1.4.16"/>
    </reaction>
</comment>
<dbReference type="InterPro" id="IPR036907">
    <property type="entry name" value="5'-Nucleotdase_C_sf"/>
</dbReference>
<dbReference type="NCBIfam" id="NF006938">
    <property type="entry name" value="PRK09420.1"/>
    <property type="match status" value="1"/>
</dbReference>
<dbReference type="PANTHER" id="PTHR11575:SF24">
    <property type="entry name" value="5'-NUCLEOTIDASE"/>
    <property type="match status" value="1"/>
</dbReference>
<dbReference type="PRINTS" id="PR01607">
    <property type="entry name" value="APYRASEFAMLY"/>
</dbReference>
<comment type="subcellular location">
    <subcellularLocation>
        <location evidence="4">Cell envelope</location>
    </subcellularLocation>
</comment>
<dbReference type="RefSeq" id="WP_378935796.1">
    <property type="nucleotide sequence ID" value="NZ_JBHLVO010000014.1"/>
</dbReference>
<keyword evidence="8" id="KW-0378">Hydrolase</keyword>
<feature type="domain" description="Calcineurin-like phosphoesterase" evidence="12">
    <location>
        <begin position="629"/>
        <end position="842"/>
    </location>
</feature>
<dbReference type="PROSITE" id="PS00786">
    <property type="entry name" value="5_NUCLEOTIDASE_2"/>
    <property type="match status" value="2"/>
</dbReference>
<accession>A0ABV6GGU0</accession>
<dbReference type="InterPro" id="IPR004843">
    <property type="entry name" value="Calcineurin-like_PHP"/>
</dbReference>
<keyword evidence="5" id="KW-0479">Metal-binding</keyword>
<keyword evidence="15" id="KW-1185">Reference proteome</keyword>
<evidence type="ECO:0000256" key="7">
    <source>
        <dbReference type="ARBA" id="ARBA00022741"/>
    </source>
</evidence>
<keyword evidence="11" id="KW-0812">Transmembrane</keyword>
<dbReference type="PROSITE" id="PS00785">
    <property type="entry name" value="5_NUCLEOTIDASE_1"/>
    <property type="match status" value="2"/>
</dbReference>
<evidence type="ECO:0000256" key="5">
    <source>
        <dbReference type="ARBA" id="ARBA00022723"/>
    </source>
</evidence>
<evidence type="ECO:0000256" key="9">
    <source>
        <dbReference type="ARBA" id="ARBA00023268"/>
    </source>
</evidence>
<evidence type="ECO:0000256" key="10">
    <source>
        <dbReference type="SAM" id="MobiDB-lite"/>
    </source>
</evidence>
<reference evidence="14 15" key="1">
    <citation type="submission" date="2024-09" db="EMBL/GenBank/DDBJ databases">
        <authorList>
            <person name="Sun Q."/>
            <person name="Mori K."/>
        </authorList>
    </citation>
    <scope>NUCLEOTIDE SEQUENCE [LARGE SCALE GENOMIC DNA]</scope>
    <source>
        <strain evidence="14 15">CCM 7228</strain>
    </source>
</reference>
<dbReference type="InterPro" id="IPR006179">
    <property type="entry name" value="5_nucleotidase/apyrase"/>
</dbReference>
<organism evidence="14 15">
    <name type="scientific">Metabacillus herbersteinensis</name>
    <dbReference type="NCBI Taxonomy" id="283816"/>
    <lineage>
        <taxon>Bacteria</taxon>
        <taxon>Bacillati</taxon>
        <taxon>Bacillota</taxon>
        <taxon>Bacilli</taxon>
        <taxon>Bacillales</taxon>
        <taxon>Bacillaceae</taxon>
        <taxon>Metabacillus</taxon>
    </lineage>
</organism>
<evidence type="ECO:0000313" key="15">
    <source>
        <dbReference type="Proteomes" id="UP001589854"/>
    </source>
</evidence>
<evidence type="ECO:0000256" key="11">
    <source>
        <dbReference type="SAM" id="Phobius"/>
    </source>
</evidence>
<dbReference type="InterPro" id="IPR029052">
    <property type="entry name" value="Metallo-depent_PP-like"/>
</dbReference>
<dbReference type="InterPro" id="IPR008334">
    <property type="entry name" value="5'-Nucleotdase_C"/>
</dbReference>
<evidence type="ECO:0000256" key="2">
    <source>
        <dbReference type="ARBA" id="ARBA00001730"/>
    </source>
</evidence>
<comment type="catalytic activity">
    <reaction evidence="1">
        <text>a ribonucleoside 3'-phosphate + H2O = a ribonucleoside + phosphate</text>
        <dbReference type="Rhea" id="RHEA:10144"/>
        <dbReference type="ChEBI" id="CHEBI:13197"/>
        <dbReference type="ChEBI" id="CHEBI:15377"/>
        <dbReference type="ChEBI" id="CHEBI:18254"/>
        <dbReference type="ChEBI" id="CHEBI:43474"/>
        <dbReference type="EC" id="3.1.3.6"/>
    </reaction>
</comment>
<evidence type="ECO:0000256" key="4">
    <source>
        <dbReference type="ARBA" id="ARBA00004196"/>
    </source>
</evidence>
<feature type="domain" description="5'-Nucleotidase C-terminal" evidence="13">
    <location>
        <begin position="922"/>
        <end position="1085"/>
    </location>
</feature>
<dbReference type="Gene3D" id="3.90.780.10">
    <property type="entry name" value="5'-Nucleotidase, C-terminal domain"/>
    <property type="match status" value="2"/>
</dbReference>
<evidence type="ECO:0000259" key="12">
    <source>
        <dbReference type="Pfam" id="PF00149"/>
    </source>
</evidence>
<keyword evidence="11" id="KW-1133">Transmembrane helix</keyword>
<comment type="caution">
    <text evidence="14">The sequence shown here is derived from an EMBL/GenBank/DDBJ whole genome shotgun (WGS) entry which is preliminary data.</text>
</comment>
<dbReference type="Pfam" id="PF02872">
    <property type="entry name" value="5_nucleotid_C"/>
    <property type="match status" value="2"/>
</dbReference>
<dbReference type="InterPro" id="IPR041827">
    <property type="entry name" value="CpdB_N"/>
</dbReference>
<keyword evidence="7" id="KW-0547">Nucleotide-binding</keyword>
<name>A0ABV6GGU0_9BACI</name>
<evidence type="ECO:0000256" key="6">
    <source>
        <dbReference type="ARBA" id="ARBA00022729"/>
    </source>
</evidence>
<feature type="domain" description="5'-Nucleotidase C-terminal" evidence="13">
    <location>
        <begin position="339"/>
        <end position="536"/>
    </location>
</feature>
<protein>
    <submittedName>
        <fullName evidence="14">Bifunctional 2',3'-cyclic-nucleotide 2'-phosphodiesterase/3'-nucleotidase</fullName>
    </submittedName>
</protein>
<evidence type="ECO:0000313" key="14">
    <source>
        <dbReference type="EMBL" id="MFC0272898.1"/>
    </source>
</evidence>
<dbReference type="CDD" id="cd07410">
    <property type="entry name" value="MPP_CpdB_N"/>
    <property type="match status" value="1"/>
</dbReference>
<dbReference type="Pfam" id="PF00149">
    <property type="entry name" value="Metallophos"/>
    <property type="match status" value="2"/>
</dbReference>
<keyword evidence="11" id="KW-0472">Membrane</keyword>
<feature type="domain" description="Calcineurin-like phosphoesterase" evidence="12">
    <location>
        <begin position="15"/>
        <end position="247"/>
    </location>
</feature>
<dbReference type="InterPro" id="IPR006146">
    <property type="entry name" value="5'-Nucleotdase_CS"/>
</dbReference>
<proteinExistence type="predicted"/>
<dbReference type="Proteomes" id="UP001589854">
    <property type="component" value="Unassembled WGS sequence"/>
</dbReference>
<sequence>MSSTTAAEPAIIDLKLLETTDLHAHIMDYDYYSDASTTNYGLVRTAELINKHRAESKNTLLVDNGDTIQGNPLGEFISKNMATEQSPIIKAMNTLNYDAGTVGNHEFNYGLDFLANTTAGANFPFLNANVLNMDGSYYFEPYKIVDKVFIDKNGKEHTVKVGFTGFVTPQINIWDKKHLEGKVKTEDIVESAQKVIPEMKENGADLIIVLSHSGIETSSQPKGAENMVYDLALNVPNIDAIVSGHQHGIFPGDARFNNVDKIDNVNGTINGVPVVMAKNWGSHLGVIDMDLTNESGDWEVKSSKSTVESISTVTTRNTVIENAISQTHNSTVNYVRKPVGKTEAPINSFFALVKDDPSIQIVTDAQKWYAENAMKDTEYKDLPILSAGAPFKAGGRNGSDYYTNIPKGDLAIKNIGDLYLYDNTVQIVKLTGSQVKDWLEMSAGQFNTMNPSSSEKQPIINSEFPSYNFDVIDGVTYEIDLTQPPKYDTKGTIKNEAASRIKNLQFEGKAINSNQEFLVATNNYRASGGGNFPHMKPENIVFMAPDENRQALMQYILDKKTINPSADNNWAFTSINADVKATFMTSQKAKEFADDSVQFSEDAADGYAEYLVSFGDAQPVQPSDSWELTIMHTNDTHAHLDDVARRVTAVKDVRADAENSLLLDAGDVFSGDLYFTRWNGQADLEFMNMMGYDAMTLGNHEFDKGPSVLKEFIEKASFPIVSSNITFSKDKDLSGLVKEPMTFSQDTTNQPGIYPYILKEINGEKVAIFGLTTEDTVEASSPGKDVVFNSAVESARKTVDMITKQENVNKIIALTHLGYDRDLELAEAVEGIDIIVGGHSHTTVDQLKVVEADPTPTIVAQAKEYGEFLGRLDIVFDKNGLIIPSQSTSMLLPINEDVPEDPQAKIILDDYKAEIESFKNIVVGKTEVALNGERDDVRTKETNLGNLIADGMLAKAKETKGATLAITNGGGIRTSIDQGDITLGEVLEVMPFGNTLFVLDLTGEQIVRALENGVKEVESVKGAFPQVAGMKYSFSSSRQPGERILNVTVQNEDGTYSPIDSGKTYRVATNGFMGSGGDGYDVFTEASYAEDLYIVDYDVFTEYLTENGPVNPKVEGRITHVFEPTITIDEDNKANVTFDETFESYLQHTNEVIVDLSKAVDANETEIHLTKEQIQLLKNHKNPYITLYNGKVGMKLPLSNLEELDTVINMARTEAIQGALTDVYDFTITQDEKAVTTFKDQVTLMFAYVAENETTPSVYFVNRENAEYTKVEGSYEANIVYGSVDHFSEYTVMEDKEIAVPEEQEKELPVSGDGGNTSGNNGLSLPDTATGMYNLLLIGLLLLIVGLSVYIYQRFKMYKQA</sequence>
<keyword evidence="9" id="KW-0511">Multifunctional enzyme</keyword>
<evidence type="ECO:0000256" key="8">
    <source>
        <dbReference type="ARBA" id="ARBA00022801"/>
    </source>
</evidence>
<comment type="cofactor">
    <cofactor evidence="3">
        <name>a divalent metal cation</name>
        <dbReference type="ChEBI" id="CHEBI:60240"/>
    </cofactor>
</comment>
<dbReference type="SUPFAM" id="SSF55816">
    <property type="entry name" value="5'-nucleotidase (syn. UDP-sugar hydrolase), C-terminal domain"/>
    <property type="match status" value="2"/>
</dbReference>
<evidence type="ECO:0000256" key="3">
    <source>
        <dbReference type="ARBA" id="ARBA00001968"/>
    </source>
</evidence>
<evidence type="ECO:0000259" key="13">
    <source>
        <dbReference type="Pfam" id="PF02872"/>
    </source>
</evidence>
<feature type="region of interest" description="Disordered" evidence="10">
    <location>
        <begin position="1302"/>
        <end position="1322"/>
    </location>
</feature>
<dbReference type="SUPFAM" id="SSF56300">
    <property type="entry name" value="Metallo-dependent phosphatases"/>
    <property type="match status" value="2"/>
</dbReference>
<dbReference type="EMBL" id="JBHLVO010000014">
    <property type="protein sequence ID" value="MFC0272898.1"/>
    <property type="molecule type" value="Genomic_DNA"/>
</dbReference>
<evidence type="ECO:0000256" key="1">
    <source>
        <dbReference type="ARBA" id="ARBA00000527"/>
    </source>
</evidence>